<evidence type="ECO:0000256" key="1">
    <source>
        <dbReference type="ARBA" id="ARBA00004123"/>
    </source>
</evidence>
<comment type="subcellular location">
    <subcellularLocation>
        <location evidence="1">Nucleus</location>
    </subcellularLocation>
</comment>
<dbReference type="SMART" id="SM00731">
    <property type="entry name" value="SprT"/>
    <property type="match status" value="1"/>
</dbReference>
<dbReference type="STRING" id="7719.ENSCINP00000031592"/>
<keyword evidence="2" id="KW-0539">Nucleus</keyword>
<feature type="compositionally biased region" description="Basic and acidic residues" evidence="3">
    <location>
        <begin position="220"/>
        <end position="230"/>
    </location>
</feature>
<dbReference type="GO" id="GO:0031593">
    <property type="term" value="F:polyubiquitin modification-dependent protein binding"/>
    <property type="evidence" value="ECO:0000318"/>
    <property type="project" value="GO_Central"/>
</dbReference>
<keyword evidence="6" id="KW-1185">Reference proteome</keyword>
<dbReference type="HOGENOM" id="CLU_019426_0_0_1"/>
<feature type="domain" description="SprT-like" evidence="4">
    <location>
        <begin position="54"/>
        <end position="223"/>
    </location>
</feature>
<evidence type="ECO:0000313" key="6">
    <source>
        <dbReference type="Proteomes" id="UP000008144"/>
    </source>
</evidence>
<protein>
    <recommendedName>
        <fullName evidence="4">SprT-like domain-containing protein</fullName>
    </recommendedName>
</protein>
<sequence>MTSCDSDYQLALSLQQQFMEDDFNTNASSSTASSSKQGPTNIVDPQWELIDPNPNVFALFQEFNKQFFWKRLDMVEVRWSPRMTLCAGICSYQGHGGLCSIGLSQPLLKLRPRKDLVETLLHEMIHAYLFVTANNRDRDGHGPEFCKHMNRINAEAGTKITIYHSFHDEVNELRQHWWRCRGVCRNRPPYFGFVKRSMNRAPSKNDTWWAQHQQTCGGEYDKIKEPENYGKNKSKAKTNKENKIDPNQSVLNFKSVKSPSLNTPSTSALKTPTVENIKKKSPKKIQNVENKFPNSSNHIL</sequence>
<dbReference type="AlphaFoldDB" id="H2XPK8"/>
<evidence type="ECO:0000256" key="2">
    <source>
        <dbReference type="ARBA" id="ARBA00023242"/>
    </source>
</evidence>
<dbReference type="GO" id="GO:0005634">
    <property type="term" value="C:nucleus"/>
    <property type="evidence" value="ECO:0000318"/>
    <property type="project" value="GO_Central"/>
</dbReference>
<dbReference type="Pfam" id="PF10263">
    <property type="entry name" value="SprT-like"/>
    <property type="match status" value="1"/>
</dbReference>
<feature type="compositionally biased region" description="Polar residues" evidence="3">
    <location>
        <begin position="287"/>
        <end position="300"/>
    </location>
</feature>
<dbReference type="InterPro" id="IPR044245">
    <property type="entry name" value="Spartan"/>
</dbReference>
<dbReference type="InterPro" id="IPR006640">
    <property type="entry name" value="SprT-like_domain"/>
</dbReference>
<evidence type="ECO:0000259" key="4">
    <source>
        <dbReference type="SMART" id="SM00731"/>
    </source>
</evidence>
<dbReference type="OMA" id="MYRINQM"/>
<dbReference type="Ensembl" id="ENSCINT00000030808.1">
    <property type="protein sequence ID" value="ENSCINP00000031592.1"/>
    <property type="gene ID" value="ENSCING00000023996.1"/>
</dbReference>
<reference evidence="6" key="1">
    <citation type="journal article" date="2002" name="Science">
        <title>The draft genome of Ciona intestinalis: insights into chordate and vertebrate origins.</title>
        <authorList>
            <person name="Dehal P."/>
            <person name="Satou Y."/>
            <person name="Campbell R.K."/>
            <person name="Chapman J."/>
            <person name="Degnan B."/>
            <person name="De Tomaso A."/>
            <person name="Davidson B."/>
            <person name="Di Gregorio A."/>
            <person name="Gelpke M."/>
            <person name="Goodstein D.M."/>
            <person name="Harafuji N."/>
            <person name="Hastings K.E."/>
            <person name="Ho I."/>
            <person name="Hotta K."/>
            <person name="Huang W."/>
            <person name="Kawashima T."/>
            <person name="Lemaire P."/>
            <person name="Martinez D."/>
            <person name="Meinertzhagen I.A."/>
            <person name="Necula S."/>
            <person name="Nonaka M."/>
            <person name="Putnam N."/>
            <person name="Rash S."/>
            <person name="Saiga H."/>
            <person name="Satake M."/>
            <person name="Terry A."/>
            <person name="Yamada L."/>
            <person name="Wang H.G."/>
            <person name="Awazu S."/>
            <person name="Azumi K."/>
            <person name="Boore J."/>
            <person name="Branno M."/>
            <person name="Chin-Bow S."/>
            <person name="DeSantis R."/>
            <person name="Doyle S."/>
            <person name="Francino P."/>
            <person name="Keys D.N."/>
            <person name="Haga S."/>
            <person name="Hayashi H."/>
            <person name="Hino K."/>
            <person name="Imai K.S."/>
            <person name="Inaba K."/>
            <person name="Kano S."/>
            <person name="Kobayashi K."/>
            <person name="Kobayashi M."/>
            <person name="Lee B.I."/>
            <person name="Makabe K.W."/>
            <person name="Manohar C."/>
            <person name="Matassi G."/>
            <person name="Medina M."/>
            <person name="Mochizuki Y."/>
            <person name="Mount S."/>
            <person name="Morishita T."/>
            <person name="Miura S."/>
            <person name="Nakayama A."/>
            <person name="Nishizaka S."/>
            <person name="Nomoto H."/>
            <person name="Ohta F."/>
            <person name="Oishi K."/>
            <person name="Rigoutsos I."/>
            <person name="Sano M."/>
            <person name="Sasaki A."/>
            <person name="Sasakura Y."/>
            <person name="Shoguchi E."/>
            <person name="Shin-i T."/>
            <person name="Spagnuolo A."/>
            <person name="Stainier D."/>
            <person name="Suzuki M.M."/>
            <person name="Tassy O."/>
            <person name="Takatori N."/>
            <person name="Tokuoka M."/>
            <person name="Yagi K."/>
            <person name="Yoshizaki F."/>
            <person name="Wada S."/>
            <person name="Zhang C."/>
            <person name="Hyatt P.D."/>
            <person name="Larimer F."/>
            <person name="Detter C."/>
            <person name="Doggett N."/>
            <person name="Glavina T."/>
            <person name="Hawkins T."/>
            <person name="Richardson P."/>
            <person name="Lucas S."/>
            <person name="Kohara Y."/>
            <person name="Levine M."/>
            <person name="Satoh N."/>
            <person name="Rokhsar D.S."/>
        </authorList>
    </citation>
    <scope>NUCLEOTIDE SEQUENCE [LARGE SCALE GENOMIC DNA]</scope>
</reference>
<organism evidence="5 6">
    <name type="scientific">Ciona intestinalis</name>
    <name type="common">Transparent sea squirt</name>
    <name type="synonym">Ascidia intestinalis</name>
    <dbReference type="NCBI Taxonomy" id="7719"/>
    <lineage>
        <taxon>Eukaryota</taxon>
        <taxon>Metazoa</taxon>
        <taxon>Chordata</taxon>
        <taxon>Tunicata</taxon>
        <taxon>Ascidiacea</taxon>
        <taxon>Phlebobranchia</taxon>
        <taxon>Cionidae</taxon>
        <taxon>Ciona</taxon>
    </lineage>
</organism>
<dbReference type="Proteomes" id="UP000008144">
    <property type="component" value="Chromosome 11"/>
</dbReference>
<dbReference type="PANTHER" id="PTHR21220:SF0">
    <property type="entry name" value="DNA-DEPENDENT METALLOPROTEASE SPRTN"/>
    <property type="match status" value="1"/>
</dbReference>
<dbReference type="EMBL" id="EAAA01000786">
    <property type="status" value="NOT_ANNOTATED_CDS"/>
    <property type="molecule type" value="Genomic_DNA"/>
</dbReference>
<dbReference type="InParanoid" id="H2XPK8"/>
<dbReference type="InterPro" id="IPR055220">
    <property type="entry name" value="SPRTN_ZBD"/>
</dbReference>
<reference evidence="5" key="4">
    <citation type="submission" date="2025-09" db="UniProtKB">
        <authorList>
            <consortium name="Ensembl"/>
        </authorList>
    </citation>
    <scope>IDENTIFICATION</scope>
</reference>
<dbReference type="GO" id="GO:0006974">
    <property type="term" value="P:DNA damage response"/>
    <property type="evidence" value="ECO:0000318"/>
    <property type="project" value="GO_Central"/>
</dbReference>
<feature type="region of interest" description="Disordered" evidence="3">
    <location>
        <begin position="220"/>
        <end position="300"/>
    </location>
</feature>
<reference evidence="5" key="3">
    <citation type="submission" date="2025-08" db="UniProtKB">
        <authorList>
            <consortium name="Ensembl"/>
        </authorList>
    </citation>
    <scope>IDENTIFICATION</scope>
</reference>
<feature type="compositionally biased region" description="Polar residues" evidence="3">
    <location>
        <begin position="245"/>
        <end position="274"/>
    </location>
</feature>
<accession>H2XPK8</accession>
<proteinExistence type="predicted"/>
<reference evidence="5" key="2">
    <citation type="journal article" date="2008" name="Genome Biol.">
        <title>Improved genome assembly and evidence-based global gene model set for the chordate Ciona intestinalis: new insight into intron and operon populations.</title>
        <authorList>
            <person name="Satou Y."/>
            <person name="Mineta K."/>
            <person name="Ogasawara M."/>
            <person name="Sasakura Y."/>
            <person name="Shoguchi E."/>
            <person name="Ueno K."/>
            <person name="Yamada L."/>
            <person name="Matsumoto J."/>
            <person name="Wasserscheid J."/>
            <person name="Dewar K."/>
            <person name="Wiley G.B."/>
            <person name="Macmil S.L."/>
            <person name="Roe B.A."/>
            <person name="Zeller R.W."/>
            <person name="Hastings K.E."/>
            <person name="Lemaire P."/>
            <person name="Lindquist E."/>
            <person name="Endo T."/>
            <person name="Hotta K."/>
            <person name="Inaba K."/>
        </authorList>
    </citation>
    <scope>NUCLEOTIDE SEQUENCE [LARGE SCALE GENOMIC DNA]</scope>
    <source>
        <strain evidence="5">wild type</strain>
    </source>
</reference>
<evidence type="ECO:0000256" key="3">
    <source>
        <dbReference type="SAM" id="MobiDB-lite"/>
    </source>
</evidence>
<dbReference type="GeneTree" id="ENSGT00390000003585"/>
<name>H2XPK8_CIOIN</name>
<dbReference type="Pfam" id="PF22934">
    <property type="entry name" value="SPRTN_ZBD"/>
    <property type="match status" value="1"/>
</dbReference>
<dbReference type="GO" id="GO:0003697">
    <property type="term" value="F:single-stranded DNA binding"/>
    <property type="evidence" value="ECO:0007669"/>
    <property type="project" value="InterPro"/>
</dbReference>
<dbReference type="GO" id="GO:0004222">
    <property type="term" value="F:metalloendopeptidase activity"/>
    <property type="evidence" value="ECO:0007669"/>
    <property type="project" value="InterPro"/>
</dbReference>
<dbReference type="PANTHER" id="PTHR21220">
    <property type="entry name" value="DNA-DEPENDENT METALLOPROTEASE SPRTN"/>
    <property type="match status" value="1"/>
</dbReference>
<dbReference type="FunCoup" id="H2XPK8">
    <property type="interactions" value="68"/>
</dbReference>
<evidence type="ECO:0000313" key="5">
    <source>
        <dbReference type="Ensembl" id="ENSCINP00000031592.1"/>
    </source>
</evidence>